<dbReference type="OrthoDB" id="10277173at2759"/>
<dbReference type="Proteomes" id="UP000019373">
    <property type="component" value="Unassembled WGS sequence"/>
</dbReference>
<dbReference type="GeneID" id="19237754"/>
<proteinExistence type="predicted"/>
<accession>U1G8D2</accession>
<protein>
    <submittedName>
        <fullName evidence="1">Uncharacterized protein</fullName>
    </submittedName>
</protein>
<gene>
    <name evidence="1" type="ORF">EPUS_02704</name>
</gene>
<reference evidence="2" key="1">
    <citation type="journal article" date="2014" name="BMC Genomics">
        <title>Genome characteristics reveal the impact of lichenization on lichen-forming fungus Endocarpon pusillum Hedwig (Verrucariales, Ascomycota).</title>
        <authorList>
            <person name="Wang Y.-Y."/>
            <person name="Liu B."/>
            <person name="Zhang X.-Y."/>
            <person name="Zhou Q.-M."/>
            <person name="Zhang T."/>
            <person name="Li H."/>
            <person name="Yu Y.-F."/>
            <person name="Zhang X.-L."/>
            <person name="Hao X.-Y."/>
            <person name="Wang M."/>
            <person name="Wang L."/>
            <person name="Wei J.-C."/>
        </authorList>
    </citation>
    <scope>NUCLEOTIDE SEQUENCE [LARGE SCALE GENOMIC DNA]</scope>
    <source>
        <strain evidence="2">Z07020 / HMAS-L-300199</strain>
    </source>
</reference>
<dbReference type="RefSeq" id="XP_007806023.1">
    <property type="nucleotide sequence ID" value="XM_007807832.1"/>
</dbReference>
<dbReference type="HOGENOM" id="CLU_997571_0_0_1"/>
<organism evidence="1 2">
    <name type="scientific">Endocarpon pusillum (strain Z07020 / HMAS-L-300199)</name>
    <name type="common">Lichen-forming fungus</name>
    <dbReference type="NCBI Taxonomy" id="1263415"/>
    <lineage>
        <taxon>Eukaryota</taxon>
        <taxon>Fungi</taxon>
        <taxon>Dikarya</taxon>
        <taxon>Ascomycota</taxon>
        <taxon>Pezizomycotina</taxon>
        <taxon>Eurotiomycetes</taxon>
        <taxon>Chaetothyriomycetidae</taxon>
        <taxon>Verrucariales</taxon>
        <taxon>Verrucariaceae</taxon>
        <taxon>Endocarpon</taxon>
    </lineage>
</organism>
<dbReference type="AlphaFoldDB" id="U1G8D2"/>
<sequence length="279" mass="31708">MSITNEQYQLVRDAFDESDAVLRIARRILSGKRDCTEVKEIVAVFLGEDNTVPNYWATVQSIYDVVVALETNIPERRFFRKDLMDNPWECADRSFRKPFNICVTFARTDEPAQTNAGPGQSAVQLASAKRGRIAILPIAYQDPKYSRLIRDIKPYSGLDVDTMLRCITPTLIHQKSHAITNCKHAVLPRVGISDAKSEPTAFQLQESSSNECTVWGFQLCRALGNSKYCKYAHMNAESVATICLFLYLLVSWPEWELLSGRAVRRTEVAGWIKNYEMNK</sequence>
<keyword evidence="2" id="KW-1185">Reference proteome</keyword>
<evidence type="ECO:0000313" key="1">
    <source>
        <dbReference type="EMBL" id="ERF68248.1"/>
    </source>
</evidence>
<name>U1G8D2_ENDPU</name>
<dbReference type="EMBL" id="KE721523">
    <property type="protein sequence ID" value="ERF68248.1"/>
    <property type="molecule type" value="Genomic_DNA"/>
</dbReference>
<evidence type="ECO:0000313" key="2">
    <source>
        <dbReference type="Proteomes" id="UP000019373"/>
    </source>
</evidence>